<dbReference type="InterPro" id="IPR001723">
    <property type="entry name" value="Nuclear_hrmn_rcpt"/>
</dbReference>
<comment type="subcellular location">
    <subcellularLocation>
        <location evidence="1 11">Nucleus</location>
    </subcellularLocation>
</comment>
<evidence type="ECO:0000313" key="15">
    <source>
        <dbReference type="EMBL" id="CAD5207151.1"/>
    </source>
</evidence>
<evidence type="ECO:0000256" key="6">
    <source>
        <dbReference type="ARBA" id="ARBA00023015"/>
    </source>
</evidence>
<dbReference type="InterPro" id="IPR013088">
    <property type="entry name" value="Znf_NHR/GATA"/>
</dbReference>
<accession>A0A811JVP4</accession>
<evidence type="ECO:0000313" key="16">
    <source>
        <dbReference type="Proteomes" id="UP000614601"/>
    </source>
</evidence>
<evidence type="ECO:0000256" key="12">
    <source>
        <dbReference type="SAM" id="MobiDB-lite"/>
    </source>
</evidence>
<evidence type="ECO:0000256" key="11">
    <source>
        <dbReference type="RuleBase" id="RU004334"/>
    </source>
</evidence>
<dbReference type="Proteomes" id="UP000783686">
    <property type="component" value="Unassembled WGS sequence"/>
</dbReference>
<dbReference type="InterPro" id="IPR001628">
    <property type="entry name" value="Znf_hrmn_rcpt"/>
</dbReference>
<proteinExistence type="inferred from homology"/>
<keyword evidence="6 11" id="KW-0805">Transcription regulation</keyword>
<evidence type="ECO:0000256" key="5">
    <source>
        <dbReference type="ARBA" id="ARBA00022833"/>
    </source>
</evidence>
<evidence type="ECO:0000256" key="10">
    <source>
        <dbReference type="ARBA" id="ARBA00023242"/>
    </source>
</evidence>
<dbReference type="InterPro" id="IPR049636">
    <property type="entry name" value="HNF4-like_DBD"/>
</dbReference>
<dbReference type="GO" id="GO:0000978">
    <property type="term" value="F:RNA polymerase II cis-regulatory region sequence-specific DNA binding"/>
    <property type="evidence" value="ECO:0007669"/>
    <property type="project" value="InterPro"/>
</dbReference>
<keyword evidence="5 11" id="KW-0862">Zinc</keyword>
<dbReference type="PRINTS" id="PR00398">
    <property type="entry name" value="STRDHORMONER"/>
</dbReference>
<keyword evidence="4 11" id="KW-0863">Zinc-finger</keyword>
<dbReference type="PROSITE" id="PS51843">
    <property type="entry name" value="NR_LBD"/>
    <property type="match status" value="1"/>
</dbReference>
<dbReference type="SUPFAM" id="SSF57716">
    <property type="entry name" value="Glucocorticoid receptor-like (DNA-binding domain)"/>
    <property type="match status" value="1"/>
</dbReference>
<dbReference type="EMBL" id="CAJFCW020000001">
    <property type="protein sequence ID" value="CAG9084540.1"/>
    <property type="molecule type" value="Genomic_DNA"/>
</dbReference>
<dbReference type="Pfam" id="PF00105">
    <property type="entry name" value="zf-C4"/>
    <property type="match status" value="1"/>
</dbReference>
<dbReference type="PANTHER" id="PTHR24083">
    <property type="entry name" value="NUCLEAR HORMONE RECEPTOR"/>
    <property type="match status" value="1"/>
</dbReference>
<evidence type="ECO:0000256" key="7">
    <source>
        <dbReference type="ARBA" id="ARBA00023125"/>
    </source>
</evidence>
<dbReference type="GO" id="GO:0005634">
    <property type="term" value="C:nucleus"/>
    <property type="evidence" value="ECO:0007669"/>
    <property type="project" value="UniProtKB-SubCell"/>
</dbReference>
<dbReference type="Pfam" id="PF00104">
    <property type="entry name" value="Hormone_recep"/>
    <property type="match status" value="1"/>
</dbReference>
<gene>
    <name evidence="15" type="ORF">BOKJ2_LOCUS1835</name>
</gene>
<keyword evidence="3 11" id="KW-0479">Metal-binding</keyword>
<dbReference type="AlphaFoldDB" id="A0A811JVP4"/>
<dbReference type="InterPro" id="IPR035500">
    <property type="entry name" value="NHR-like_dom_sf"/>
</dbReference>
<comment type="caution">
    <text evidence="15">The sequence shown here is derived from an EMBL/GenBank/DDBJ whole genome shotgun (WGS) entry which is preliminary data.</text>
</comment>
<dbReference type="Gene3D" id="1.10.565.10">
    <property type="entry name" value="Retinoid X Receptor"/>
    <property type="match status" value="1"/>
</dbReference>
<dbReference type="CDD" id="cd06960">
    <property type="entry name" value="NR_DBD_HNF4A"/>
    <property type="match status" value="1"/>
</dbReference>
<dbReference type="PROSITE" id="PS51030">
    <property type="entry name" value="NUCLEAR_REC_DBD_2"/>
    <property type="match status" value="1"/>
</dbReference>
<dbReference type="Gene3D" id="3.30.50.10">
    <property type="entry name" value="Erythroid Transcription Factor GATA-1, subunit A"/>
    <property type="match status" value="1"/>
</dbReference>
<dbReference type="OrthoDB" id="5771769at2759"/>
<feature type="compositionally biased region" description="Polar residues" evidence="12">
    <location>
        <begin position="102"/>
        <end position="114"/>
    </location>
</feature>
<name>A0A811JVP4_9BILA</name>
<evidence type="ECO:0000256" key="2">
    <source>
        <dbReference type="ARBA" id="ARBA00005993"/>
    </source>
</evidence>
<dbReference type="InterPro" id="IPR000536">
    <property type="entry name" value="Nucl_hrmn_rcpt_lig-bd"/>
</dbReference>
<comment type="similarity">
    <text evidence="2 11">Belongs to the nuclear hormone receptor family.</text>
</comment>
<protein>
    <submittedName>
        <fullName evidence="15">Uncharacterized protein</fullName>
    </submittedName>
</protein>
<evidence type="ECO:0000256" key="4">
    <source>
        <dbReference type="ARBA" id="ARBA00022771"/>
    </source>
</evidence>
<dbReference type="GO" id="GO:0008270">
    <property type="term" value="F:zinc ion binding"/>
    <property type="evidence" value="ECO:0007669"/>
    <property type="project" value="UniProtKB-KW"/>
</dbReference>
<dbReference type="Proteomes" id="UP000614601">
    <property type="component" value="Unassembled WGS sequence"/>
</dbReference>
<sequence length="631" mass="68296">MDLVDPLAEPCAVCGDKSTGTHYGVVSCNGCKGFFRRTILRNQRFVCRFNKQCVIDKNFRCACRFCRFQKCLTAGMKREAIQFERDTIGSPKKGGRPGSPSMQAGPSGMQQPDDGSSDVIDVLMEMEMRVNEEMAQRYRNSMLSQANANDNDPNADLKACTVDDLNEISRTTLLLMVDWAKSLSPFPELNMEDKIILLKNYAPQHLILMPAFRSPDTTRVCLFNNTREQNNGPAELNGFAAFKTSNITPRVLDEIVWPMRQLQMKEQEFVCLKALAFLHPEAKGLSASSQTLIREARNKVLKALYSFIMSQNQEEAPTRYGNILLLAPALKALTQLLIENMTLTKFFGLAEVDSLLSEFILDDLNDQSSAPASLKEHLSSAAPTYTSGSSTHLNNMQTNSMSNAMMQNVASSLPNSSLASMAGPSNMMAGTSASMMGGALQNFNSSQSSVHGAGAPLHGASGTSLHGLSAASLIHGTSASSFHGASGATLHNVSSSSLHGASLHNQSASSFHNQLSSSLHDASSLQGVSSLQGASSLHGVATSMQSNLLQGVSTSMHGVENMQMPSISMQGTSSTMQPPTSTLNFNNVSQYYQPNMNNMMMPTLTPIYSQNQMNPPNQSGQTPTDQVMTML</sequence>
<dbReference type="EMBL" id="CAJFDH010000001">
    <property type="protein sequence ID" value="CAD5207151.1"/>
    <property type="molecule type" value="Genomic_DNA"/>
</dbReference>
<evidence type="ECO:0000256" key="8">
    <source>
        <dbReference type="ARBA" id="ARBA00023163"/>
    </source>
</evidence>
<feature type="region of interest" description="Disordered" evidence="12">
    <location>
        <begin position="83"/>
        <end position="117"/>
    </location>
</feature>
<keyword evidence="8 11" id="KW-0804">Transcription</keyword>
<dbReference type="GO" id="GO:0003700">
    <property type="term" value="F:DNA-binding transcription factor activity"/>
    <property type="evidence" value="ECO:0007669"/>
    <property type="project" value="InterPro"/>
</dbReference>
<dbReference type="SUPFAM" id="SSF48508">
    <property type="entry name" value="Nuclear receptor ligand-binding domain"/>
    <property type="match status" value="1"/>
</dbReference>
<dbReference type="FunFam" id="3.30.50.10:FF:000030">
    <property type="entry name" value="Nuclear Hormone Receptor family"/>
    <property type="match status" value="1"/>
</dbReference>
<dbReference type="PRINTS" id="PR00047">
    <property type="entry name" value="STROIDFINGER"/>
</dbReference>
<dbReference type="PROSITE" id="PS00031">
    <property type="entry name" value="NUCLEAR_REC_DBD_1"/>
    <property type="match status" value="1"/>
</dbReference>
<feature type="domain" description="Nuclear receptor" evidence="13">
    <location>
        <begin position="8"/>
        <end position="83"/>
    </location>
</feature>
<keyword evidence="16" id="KW-1185">Reference proteome</keyword>
<evidence type="ECO:0000256" key="9">
    <source>
        <dbReference type="ARBA" id="ARBA00023170"/>
    </source>
</evidence>
<evidence type="ECO:0000259" key="14">
    <source>
        <dbReference type="PROSITE" id="PS51843"/>
    </source>
</evidence>
<evidence type="ECO:0000259" key="13">
    <source>
        <dbReference type="PROSITE" id="PS51030"/>
    </source>
</evidence>
<evidence type="ECO:0000256" key="3">
    <source>
        <dbReference type="ARBA" id="ARBA00022723"/>
    </source>
</evidence>
<dbReference type="InterPro" id="IPR050274">
    <property type="entry name" value="Nuclear_hormone_rcpt_NR2"/>
</dbReference>
<feature type="domain" description="NR LBD" evidence="14">
    <location>
        <begin position="115"/>
        <end position="363"/>
    </location>
</feature>
<keyword evidence="9 11" id="KW-0675">Receptor</keyword>
<keyword evidence="10 11" id="KW-0539">Nucleus</keyword>
<evidence type="ECO:0000256" key="1">
    <source>
        <dbReference type="ARBA" id="ARBA00004123"/>
    </source>
</evidence>
<dbReference type="SMART" id="SM00399">
    <property type="entry name" value="ZnF_C4"/>
    <property type="match status" value="1"/>
</dbReference>
<reference evidence="15" key="1">
    <citation type="submission" date="2020-09" db="EMBL/GenBank/DDBJ databases">
        <authorList>
            <person name="Kikuchi T."/>
        </authorList>
    </citation>
    <scope>NUCLEOTIDE SEQUENCE</scope>
    <source>
        <strain evidence="15">SH1</strain>
    </source>
</reference>
<keyword evidence="7 11" id="KW-0238">DNA-binding</keyword>
<organism evidence="15 16">
    <name type="scientific">Bursaphelenchus okinawaensis</name>
    <dbReference type="NCBI Taxonomy" id="465554"/>
    <lineage>
        <taxon>Eukaryota</taxon>
        <taxon>Metazoa</taxon>
        <taxon>Ecdysozoa</taxon>
        <taxon>Nematoda</taxon>
        <taxon>Chromadorea</taxon>
        <taxon>Rhabditida</taxon>
        <taxon>Tylenchina</taxon>
        <taxon>Tylenchomorpha</taxon>
        <taxon>Aphelenchoidea</taxon>
        <taxon>Aphelenchoididae</taxon>
        <taxon>Bursaphelenchus</taxon>
    </lineage>
</organism>
<dbReference type="SMART" id="SM00430">
    <property type="entry name" value="HOLI"/>
    <property type="match status" value="1"/>
</dbReference>